<organism evidence="1 2">
    <name type="scientific">Sphagnum troendelagicum</name>
    <dbReference type="NCBI Taxonomy" id="128251"/>
    <lineage>
        <taxon>Eukaryota</taxon>
        <taxon>Viridiplantae</taxon>
        <taxon>Streptophyta</taxon>
        <taxon>Embryophyta</taxon>
        <taxon>Bryophyta</taxon>
        <taxon>Sphagnophytina</taxon>
        <taxon>Sphagnopsida</taxon>
        <taxon>Sphagnales</taxon>
        <taxon>Sphagnaceae</taxon>
        <taxon>Sphagnum</taxon>
    </lineage>
</organism>
<accession>A0ABP0TM71</accession>
<dbReference type="Proteomes" id="UP001497512">
    <property type="component" value="Chromosome 12"/>
</dbReference>
<protein>
    <submittedName>
        <fullName evidence="1">Uncharacterized protein</fullName>
    </submittedName>
</protein>
<gene>
    <name evidence="1" type="ORF">CSSPTR1EN2_LOCUS5276</name>
</gene>
<dbReference type="EMBL" id="OZ019904">
    <property type="protein sequence ID" value="CAK9200117.1"/>
    <property type="molecule type" value="Genomic_DNA"/>
</dbReference>
<proteinExistence type="predicted"/>
<reference evidence="1" key="1">
    <citation type="submission" date="2024-02" db="EMBL/GenBank/DDBJ databases">
        <authorList>
            <consortium name="ELIXIR-Norway"/>
            <consortium name="Elixir Norway"/>
        </authorList>
    </citation>
    <scope>NUCLEOTIDE SEQUENCE</scope>
</reference>
<evidence type="ECO:0000313" key="1">
    <source>
        <dbReference type="EMBL" id="CAK9200117.1"/>
    </source>
</evidence>
<evidence type="ECO:0000313" key="2">
    <source>
        <dbReference type="Proteomes" id="UP001497512"/>
    </source>
</evidence>
<sequence>MYRTYSRASTSEANVSEPMWIGLGIRLGFEGLAFLSRCEAFIRVAAGFSGAGILAANATGVLLTVADVLEQRF</sequence>
<name>A0ABP0TM71_9BRYO</name>
<keyword evidence="2" id="KW-1185">Reference proteome</keyword>